<feature type="transmembrane region" description="Helical" evidence="7">
    <location>
        <begin position="29"/>
        <end position="49"/>
    </location>
</feature>
<dbReference type="PANTHER" id="PTHR30477:SF0">
    <property type="entry name" value="METAL TRANSPORT SYSTEM MEMBRANE PROTEIN TM_0125-RELATED"/>
    <property type="match status" value="1"/>
</dbReference>
<feature type="transmembrane region" description="Helical" evidence="7">
    <location>
        <begin position="69"/>
        <end position="92"/>
    </location>
</feature>
<evidence type="ECO:0000256" key="2">
    <source>
        <dbReference type="ARBA" id="ARBA00008034"/>
    </source>
</evidence>
<accession>A0ABS9Z894</accession>
<comment type="similarity">
    <text evidence="2 6">Belongs to the ABC-3 integral membrane protein family.</text>
</comment>
<dbReference type="InterPro" id="IPR001626">
    <property type="entry name" value="ABC_TroCD"/>
</dbReference>
<keyword evidence="6" id="KW-0813">Transport</keyword>
<keyword evidence="5 7" id="KW-0472">Membrane</keyword>
<organism evidence="8 9">
    <name type="scientific">Candidatus Rhodoblastus alkanivorans</name>
    <dbReference type="NCBI Taxonomy" id="2954117"/>
    <lineage>
        <taxon>Bacteria</taxon>
        <taxon>Pseudomonadati</taxon>
        <taxon>Pseudomonadota</taxon>
        <taxon>Alphaproteobacteria</taxon>
        <taxon>Hyphomicrobiales</taxon>
        <taxon>Rhodoblastaceae</taxon>
        <taxon>Rhodoblastus</taxon>
    </lineage>
</organism>
<evidence type="ECO:0000313" key="9">
    <source>
        <dbReference type="Proteomes" id="UP001139104"/>
    </source>
</evidence>
<proteinExistence type="inferred from homology"/>
<protein>
    <submittedName>
        <fullName evidence="8">Metal ABC transporter permease</fullName>
    </submittedName>
</protein>
<evidence type="ECO:0000256" key="1">
    <source>
        <dbReference type="ARBA" id="ARBA00004141"/>
    </source>
</evidence>
<dbReference type="RefSeq" id="WP_243067766.1">
    <property type="nucleotide sequence ID" value="NZ_JAIVFK010000006.1"/>
</dbReference>
<comment type="subcellular location">
    <subcellularLocation>
        <location evidence="6">Cell membrane</location>
        <topology evidence="6">Multi-pass membrane protein</topology>
    </subcellularLocation>
    <subcellularLocation>
        <location evidence="1">Membrane</location>
        <topology evidence="1">Multi-pass membrane protein</topology>
    </subcellularLocation>
</comment>
<dbReference type="Proteomes" id="UP001139104">
    <property type="component" value="Unassembled WGS sequence"/>
</dbReference>
<evidence type="ECO:0000313" key="8">
    <source>
        <dbReference type="EMBL" id="MCI4683839.1"/>
    </source>
</evidence>
<gene>
    <name evidence="8" type="ORF">K2U94_13875</name>
</gene>
<evidence type="ECO:0000256" key="5">
    <source>
        <dbReference type="ARBA" id="ARBA00023136"/>
    </source>
</evidence>
<dbReference type="EMBL" id="JAIVFP010000001">
    <property type="protein sequence ID" value="MCI4683839.1"/>
    <property type="molecule type" value="Genomic_DNA"/>
</dbReference>
<feature type="transmembrane region" description="Helical" evidence="7">
    <location>
        <begin position="234"/>
        <end position="254"/>
    </location>
</feature>
<keyword evidence="9" id="KW-1185">Reference proteome</keyword>
<dbReference type="InterPro" id="IPR037294">
    <property type="entry name" value="ABC_BtuC-like"/>
</dbReference>
<name>A0ABS9Z894_9HYPH</name>
<keyword evidence="3 6" id="KW-0812">Transmembrane</keyword>
<feature type="transmembrane region" description="Helical" evidence="7">
    <location>
        <begin position="147"/>
        <end position="171"/>
    </location>
</feature>
<dbReference type="SUPFAM" id="SSF81345">
    <property type="entry name" value="ABC transporter involved in vitamin B12 uptake, BtuC"/>
    <property type="match status" value="1"/>
</dbReference>
<evidence type="ECO:0000256" key="7">
    <source>
        <dbReference type="SAM" id="Phobius"/>
    </source>
</evidence>
<dbReference type="Gene3D" id="1.10.3470.10">
    <property type="entry name" value="ABC transporter involved in vitamin B12 uptake, BtuC"/>
    <property type="match status" value="1"/>
</dbReference>
<reference evidence="8" key="1">
    <citation type="journal article" date="2022" name="ISME J.">
        <title>Identification of active gaseous-alkane degraders at natural gas seeps.</title>
        <authorList>
            <person name="Farhan Ul Haque M."/>
            <person name="Hernandez M."/>
            <person name="Crombie A.T."/>
            <person name="Murrell J.C."/>
        </authorList>
    </citation>
    <scope>NUCLEOTIDE SEQUENCE</scope>
    <source>
        <strain evidence="8">PC2</strain>
    </source>
</reference>
<comment type="caution">
    <text evidence="8">The sequence shown here is derived from an EMBL/GenBank/DDBJ whole genome shotgun (WGS) entry which is preliminary data.</text>
</comment>
<evidence type="ECO:0000256" key="3">
    <source>
        <dbReference type="ARBA" id="ARBA00022692"/>
    </source>
</evidence>
<sequence>MTPIVTTTMTTAMPAERGSMFAYDFMRTAFAAAAIVAVLSGIVGYFLVLRGQTFAGHALAHVGFTGATGAVLIGVPPLWGLVGVTLLGGFGMGMLGEKLSGRDVAIGMMLSLALGFGLLFLHFYTAYASQATALLFGNVLGVSPSALTTLAGLALVSLGALAFVSRPLLFLSLQPELAEAKGVPARLIATAFLMIVAIAVAECAQIVGVLLVFTLMVGPAAAAQRFSAKLGRGVALSVIFALAEAWGGLAMAYYTDWPTSFWITALSALVYFASLAADSLSRRRAVLAQAAT</sequence>
<keyword evidence="4 7" id="KW-1133">Transmembrane helix</keyword>
<feature type="transmembrane region" description="Helical" evidence="7">
    <location>
        <begin position="104"/>
        <end position="127"/>
    </location>
</feature>
<feature type="transmembrane region" description="Helical" evidence="7">
    <location>
        <begin position="260"/>
        <end position="277"/>
    </location>
</feature>
<dbReference type="PANTHER" id="PTHR30477">
    <property type="entry name" value="ABC-TRANSPORTER METAL-BINDING PROTEIN"/>
    <property type="match status" value="1"/>
</dbReference>
<dbReference type="Pfam" id="PF00950">
    <property type="entry name" value="ABC-3"/>
    <property type="match status" value="1"/>
</dbReference>
<evidence type="ECO:0000256" key="4">
    <source>
        <dbReference type="ARBA" id="ARBA00022989"/>
    </source>
</evidence>
<evidence type="ECO:0000256" key="6">
    <source>
        <dbReference type="RuleBase" id="RU003943"/>
    </source>
</evidence>